<keyword evidence="3" id="KW-1185">Reference proteome</keyword>
<reference evidence="2 3" key="1">
    <citation type="submission" date="2016-11" db="EMBL/GenBank/DDBJ databases">
        <title>Description of two novel members of the family Erysipelotrichaceae: Ileibacterium lipovorans gen. nov., sp. nov. and Dubosiella newyorkensis, gen. nov., sp. nov.</title>
        <authorList>
            <person name="Cox L.M."/>
            <person name="Sohn J."/>
            <person name="Tyrrell K.L."/>
            <person name="Citron D.M."/>
            <person name="Lawson P.A."/>
            <person name="Patel N.B."/>
            <person name="Iizumi T."/>
            <person name="Perez-Perez G.I."/>
            <person name="Goldstein E.J."/>
            <person name="Blaser M.J."/>
        </authorList>
    </citation>
    <scope>NUCLEOTIDE SEQUENCE [LARGE SCALE GENOMIC DNA]</scope>
    <source>
        <strain evidence="2 3">NYU-BL-A4</strain>
    </source>
</reference>
<organism evidence="2 3">
    <name type="scientific">Dubosiella newyorkensis</name>
    <dbReference type="NCBI Taxonomy" id="1862672"/>
    <lineage>
        <taxon>Bacteria</taxon>
        <taxon>Bacillati</taxon>
        <taxon>Bacillota</taxon>
        <taxon>Erysipelotrichia</taxon>
        <taxon>Erysipelotrichales</taxon>
        <taxon>Erysipelotrichaceae</taxon>
        <taxon>Dubosiella</taxon>
    </lineage>
</organism>
<dbReference type="Proteomes" id="UP000186705">
    <property type="component" value="Unassembled WGS sequence"/>
</dbReference>
<evidence type="ECO:0000313" key="2">
    <source>
        <dbReference type="EMBL" id="OLU46362.1"/>
    </source>
</evidence>
<dbReference type="GeneID" id="78275541"/>
<evidence type="ECO:0000313" key="3">
    <source>
        <dbReference type="Proteomes" id="UP000186705"/>
    </source>
</evidence>
<proteinExistence type="predicted"/>
<protein>
    <submittedName>
        <fullName evidence="2">Uncharacterized protein</fullName>
    </submittedName>
</protein>
<accession>A0A1U7NMD7</accession>
<dbReference type="OrthoDB" id="9848332at2"/>
<dbReference type="AlphaFoldDB" id="A0A1U7NMD7"/>
<feature type="signal peptide" evidence="1">
    <location>
        <begin position="1"/>
        <end position="25"/>
    </location>
</feature>
<dbReference type="RefSeq" id="WP_076341410.1">
    <property type="nucleotide sequence ID" value="NZ_CAOQIG010000026.1"/>
</dbReference>
<feature type="chain" id="PRO_5013047033" evidence="1">
    <location>
        <begin position="26"/>
        <end position="191"/>
    </location>
</feature>
<evidence type="ECO:0000256" key="1">
    <source>
        <dbReference type="SAM" id="SignalP"/>
    </source>
</evidence>
<comment type="caution">
    <text evidence="2">The sequence shown here is derived from an EMBL/GenBank/DDBJ whole genome shotgun (WGS) entry which is preliminary data.</text>
</comment>
<name>A0A1U7NMD7_9FIRM</name>
<dbReference type="EMBL" id="MPKA01000065">
    <property type="protein sequence ID" value="OLU46362.1"/>
    <property type="molecule type" value="Genomic_DNA"/>
</dbReference>
<gene>
    <name evidence="2" type="ORF">BO225_06235</name>
</gene>
<sequence>MKINKLLASILVFLLSLFSFSPIFAESKQDITFESKMIDAYTEQIKAYGYGEEHIITINHTTHILTIDGEEIIPTIIDYPQPQATLDSNSAINLSYEIPWRGAVAMAGAIVATIPGIGWTIAGSIAAAIATEGNPLFITMTQYKSIENYYSSYTGSYYKKAINMNIRAYSPRNVLIYGPVNGAWFDPVRPS</sequence>
<keyword evidence="1" id="KW-0732">Signal</keyword>
<dbReference type="STRING" id="1862672.BO225_06235"/>